<evidence type="ECO:0000256" key="3">
    <source>
        <dbReference type="ARBA" id="ARBA00022989"/>
    </source>
</evidence>
<name>A0AAD8AD37_DIPPU</name>
<accession>A0AAD8AD37</accession>
<dbReference type="Proteomes" id="UP001233999">
    <property type="component" value="Unassembled WGS sequence"/>
</dbReference>
<protein>
    <recommendedName>
        <fullName evidence="7">Bicarbonate transporter-like transmembrane domain-containing protein</fullName>
    </recommendedName>
</protein>
<feature type="non-terminal residue" evidence="8">
    <location>
        <position position="209"/>
    </location>
</feature>
<evidence type="ECO:0000256" key="5">
    <source>
        <dbReference type="SAM" id="MobiDB-lite"/>
    </source>
</evidence>
<dbReference type="AlphaFoldDB" id="A0AAD8AD37"/>
<dbReference type="GO" id="GO:0008510">
    <property type="term" value="F:sodium:bicarbonate symporter activity"/>
    <property type="evidence" value="ECO:0007669"/>
    <property type="project" value="TreeGrafter"/>
</dbReference>
<organism evidence="8 9">
    <name type="scientific">Diploptera punctata</name>
    <name type="common">Pacific beetle cockroach</name>
    <dbReference type="NCBI Taxonomy" id="6984"/>
    <lineage>
        <taxon>Eukaryota</taxon>
        <taxon>Metazoa</taxon>
        <taxon>Ecdysozoa</taxon>
        <taxon>Arthropoda</taxon>
        <taxon>Hexapoda</taxon>
        <taxon>Insecta</taxon>
        <taxon>Pterygota</taxon>
        <taxon>Neoptera</taxon>
        <taxon>Polyneoptera</taxon>
        <taxon>Dictyoptera</taxon>
        <taxon>Blattodea</taxon>
        <taxon>Blaberoidea</taxon>
        <taxon>Blaberidae</taxon>
        <taxon>Diplopterinae</taxon>
        <taxon>Diploptera</taxon>
    </lineage>
</organism>
<keyword evidence="3 6" id="KW-1133">Transmembrane helix</keyword>
<feature type="region of interest" description="Disordered" evidence="5">
    <location>
        <begin position="137"/>
        <end position="209"/>
    </location>
</feature>
<sequence length="209" mass="23668">LNIIEKYIEIIVRKNVPLKRVHVFTIIQFTCLVVLWVIKSFSSTSILFPLMLVVMIGIRKSLDFLFTRRELKILDDVMPETTKRTEEERRQLEGEEGKTDFGNLQIPLANGNIMKIPLASINISEEVNKTGIWKQVNEGKSSEKDEKKKKSPNKNSSKTKKRGSKKDAVTDDEKTRLSTMAEEEEDEGLTLKVGIGTSDSKNDKTVPSG</sequence>
<feature type="non-terminal residue" evidence="8">
    <location>
        <position position="1"/>
    </location>
</feature>
<feature type="compositionally biased region" description="Basic residues" evidence="5">
    <location>
        <begin position="149"/>
        <end position="164"/>
    </location>
</feature>
<dbReference type="GO" id="GO:0005886">
    <property type="term" value="C:plasma membrane"/>
    <property type="evidence" value="ECO:0007669"/>
    <property type="project" value="TreeGrafter"/>
</dbReference>
<dbReference type="PANTHER" id="PTHR11453:SF36">
    <property type="entry name" value="ANION EXCHANGE PROTEIN"/>
    <property type="match status" value="1"/>
</dbReference>
<evidence type="ECO:0000313" key="9">
    <source>
        <dbReference type="Proteomes" id="UP001233999"/>
    </source>
</evidence>
<comment type="subcellular location">
    <subcellularLocation>
        <location evidence="1">Membrane</location>
        <topology evidence="1">Multi-pass membrane protein</topology>
    </subcellularLocation>
</comment>
<dbReference type="PANTHER" id="PTHR11453">
    <property type="entry name" value="ANION EXCHANGE PROTEIN"/>
    <property type="match status" value="1"/>
</dbReference>
<gene>
    <name evidence="8" type="ORF">L9F63_012158</name>
</gene>
<dbReference type="GO" id="GO:0006820">
    <property type="term" value="P:monoatomic anion transport"/>
    <property type="evidence" value="ECO:0007669"/>
    <property type="project" value="InterPro"/>
</dbReference>
<evidence type="ECO:0000256" key="4">
    <source>
        <dbReference type="ARBA" id="ARBA00023136"/>
    </source>
</evidence>
<dbReference type="InterPro" id="IPR003020">
    <property type="entry name" value="HCO3_transpt_euk"/>
</dbReference>
<dbReference type="EMBL" id="JASPKZ010001959">
    <property type="protein sequence ID" value="KAJ9596825.1"/>
    <property type="molecule type" value="Genomic_DNA"/>
</dbReference>
<evidence type="ECO:0000256" key="1">
    <source>
        <dbReference type="ARBA" id="ARBA00004141"/>
    </source>
</evidence>
<feature type="compositionally biased region" description="Basic and acidic residues" evidence="5">
    <location>
        <begin position="200"/>
        <end position="209"/>
    </location>
</feature>
<evidence type="ECO:0000313" key="8">
    <source>
        <dbReference type="EMBL" id="KAJ9596825.1"/>
    </source>
</evidence>
<keyword evidence="9" id="KW-1185">Reference proteome</keyword>
<reference evidence="8" key="1">
    <citation type="journal article" date="2023" name="IScience">
        <title>Live-bearing cockroach genome reveals convergent evolutionary mechanisms linked to viviparity in insects and beyond.</title>
        <authorList>
            <person name="Fouks B."/>
            <person name="Harrison M.C."/>
            <person name="Mikhailova A.A."/>
            <person name="Marchal E."/>
            <person name="English S."/>
            <person name="Carruthers M."/>
            <person name="Jennings E.C."/>
            <person name="Chiamaka E.L."/>
            <person name="Frigard R.A."/>
            <person name="Pippel M."/>
            <person name="Attardo G.M."/>
            <person name="Benoit J.B."/>
            <person name="Bornberg-Bauer E."/>
            <person name="Tobe S.S."/>
        </authorList>
    </citation>
    <scope>NUCLEOTIDE SEQUENCE</scope>
    <source>
        <strain evidence="8">Stay&amp;Tobe</strain>
    </source>
</reference>
<keyword evidence="2 6" id="KW-0812">Transmembrane</keyword>
<dbReference type="GO" id="GO:0051453">
    <property type="term" value="P:regulation of intracellular pH"/>
    <property type="evidence" value="ECO:0007669"/>
    <property type="project" value="TreeGrafter"/>
</dbReference>
<dbReference type="InterPro" id="IPR011531">
    <property type="entry name" value="HCO3_transpt-like_TM_dom"/>
</dbReference>
<keyword evidence="4 6" id="KW-0472">Membrane</keyword>
<dbReference type="Pfam" id="PF00955">
    <property type="entry name" value="HCO3_cotransp"/>
    <property type="match status" value="1"/>
</dbReference>
<evidence type="ECO:0000259" key="7">
    <source>
        <dbReference type="Pfam" id="PF00955"/>
    </source>
</evidence>
<proteinExistence type="predicted"/>
<feature type="compositionally biased region" description="Basic and acidic residues" evidence="5">
    <location>
        <begin position="165"/>
        <end position="176"/>
    </location>
</feature>
<evidence type="ECO:0000256" key="6">
    <source>
        <dbReference type="SAM" id="Phobius"/>
    </source>
</evidence>
<reference evidence="8" key="2">
    <citation type="submission" date="2023-05" db="EMBL/GenBank/DDBJ databases">
        <authorList>
            <person name="Fouks B."/>
        </authorList>
    </citation>
    <scope>NUCLEOTIDE SEQUENCE</scope>
    <source>
        <strain evidence="8">Stay&amp;Tobe</strain>
        <tissue evidence="8">Testes</tissue>
    </source>
</reference>
<evidence type="ECO:0000256" key="2">
    <source>
        <dbReference type="ARBA" id="ARBA00022692"/>
    </source>
</evidence>
<comment type="caution">
    <text evidence="8">The sequence shown here is derived from an EMBL/GenBank/DDBJ whole genome shotgun (WGS) entry which is preliminary data.</text>
</comment>
<feature type="domain" description="Bicarbonate transporter-like transmembrane" evidence="7">
    <location>
        <begin position="14"/>
        <end position="79"/>
    </location>
</feature>
<dbReference type="GO" id="GO:0005452">
    <property type="term" value="F:solute:inorganic anion antiporter activity"/>
    <property type="evidence" value="ECO:0007669"/>
    <property type="project" value="InterPro"/>
</dbReference>
<feature type="transmembrane region" description="Helical" evidence="6">
    <location>
        <begin position="21"/>
        <end position="38"/>
    </location>
</feature>